<comment type="caution">
    <text evidence="8">The sequence shown here is derived from an EMBL/GenBank/DDBJ whole genome shotgun (WGS) entry which is preliminary data.</text>
</comment>
<feature type="domain" description="EamA" evidence="7">
    <location>
        <begin position="159"/>
        <end position="289"/>
    </location>
</feature>
<keyword evidence="9" id="KW-1185">Reference proteome</keyword>
<name>A0A4U1BJA9_9GAMM</name>
<feature type="transmembrane region" description="Helical" evidence="6">
    <location>
        <begin position="42"/>
        <end position="60"/>
    </location>
</feature>
<dbReference type="InterPro" id="IPR051258">
    <property type="entry name" value="Diverse_Substrate_Transporter"/>
</dbReference>
<dbReference type="OrthoDB" id="4167046at2"/>
<gene>
    <name evidence="8" type="ORF">FCL40_05630</name>
</gene>
<evidence type="ECO:0000256" key="6">
    <source>
        <dbReference type="SAM" id="Phobius"/>
    </source>
</evidence>
<evidence type="ECO:0000256" key="5">
    <source>
        <dbReference type="ARBA" id="ARBA00023136"/>
    </source>
</evidence>
<dbReference type="PANTHER" id="PTHR42920:SF11">
    <property type="entry name" value="INNER MEMBRANE PROTEIN YTFF"/>
    <property type="match status" value="1"/>
</dbReference>
<dbReference type="SUPFAM" id="SSF103481">
    <property type="entry name" value="Multidrug resistance efflux transporter EmrE"/>
    <property type="match status" value="2"/>
</dbReference>
<feature type="transmembrane region" description="Helical" evidence="6">
    <location>
        <begin position="272"/>
        <end position="292"/>
    </location>
</feature>
<feature type="transmembrane region" description="Helical" evidence="6">
    <location>
        <begin position="12"/>
        <end position="30"/>
    </location>
</feature>
<feature type="domain" description="EamA" evidence="7">
    <location>
        <begin position="9"/>
        <end position="143"/>
    </location>
</feature>
<protein>
    <submittedName>
        <fullName evidence="8">DMT family transporter</fullName>
    </submittedName>
</protein>
<dbReference type="InterPro" id="IPR037185">
    <property type="entry name" value="EmrE-like"/>
</dbReference>
<dbReference type="EMBL" id="SWCI01000002">
    <property type="protein sequence ID" value="TKB50629.1"/>
    <property type="molecule type" value="Genomic_DNA"/>
</dbReference>
<feature type="transmembrane region" description="Helical" evidence="6">
    <location>
        <begin position="218"/>
        <end position="237"/>
    </location>
</feature>
<dbReference type="InterPro" id="IPR000620">
    <property type="entry name" value="EamA_dom"/>
</dbReference>
<proteinExistence type="predicted"/>
<dbReference type="GO" id="GO:0005886">
    <property type="term" value="C:plasma membrane"/>
    <property type="evidence" value="ECO:0007669"/>
    <property type="project" value="UniProtKB-SubCell"/>
</dbReference>
<feature type="transmembrane region" description="Helical" evidence="6">
    <location>
        <begin position="129"/>
        <end position="149"/>
    </location>
</feature>
<keyword evidence="3 6" id="KW-0812">Transmembrane</keyword>
<sequence length="308" mass="33675">MESLPVSKSAYLFPLATVIAWAGNGIVSKMSVDVVSPGTIAFYRWLLAALVLLPFVAKTLWRQRQAIRKQFFKLSVLGALGMVVLQTLTYVSAQTTSATNIALIGSVVPMMTMAWGVMLNRERPTQGMIAGSLISFLGLSVLLTQGQPLALLHQPLNQGDILLLLGAICYGLYGVLLRRWKLPFSTWPSLFLQMTMGALWLLPVYLTQADRSVSAEAWPMVLFAALVASLFATYSWLRGIQALGANRCTAFMNLNPLIGTGLAIWLLEESLAPSHCLGGGLTLLGVFLTQRLKSPVRLRRRRLPVTEG</sequence>
<evidence type="ECO:0000313" key="8">
    <source>
        <dbReference type="EMBL" id="TKB50629.1"/>
    </source>
</evidence>
<comment type="subcellular location">
    <subcellularLocation>
        <location evidence="1">Cell membrane</location>
        <topology evidence="1">Multi-pass membrane protein</topology>
    </subcellularLocation>
</comment>
<feature type="transmembrane region" description="Helical" evidence="6">
    <location>
        <begin position="72"/>
        <end position="91"/>
    </location>
</feature>
<keyword evidence="4 6" id="KW-1133">Transmembrane helix</keyword>
<dbReference type="AlphaFoldDB" id="A0A4U1BJA9"/>
<feature type="transmembrane region" description="Helical" evidence="6">
    <location>
        <begin position="161"/>
        <end position="177"/>
    </location>
</feature>
<evidence type="ECO:0000256" key="4">
    <source>
        <dbReference type="ARBA" id="ARBA00022989"/>
    </source>
</evidence>
<evidence type="ECO:0000256" key="1">
    <source>
        <dbReference type="ARBA" id="ARBA00004651"/>
    </source>
</evidence>
<keyword evidence="2" id="KW-1003">Cell membrane</keyword>
<evidence type="ECO:0000313" key="9">
    <source>
        <dbReference type="Proteomes" id="UP000305674"/>
    </source>
</evidence>
<reference evidence="8 9" key="1">
    <citation type="submission" date="2019-04" db="EMBL/GenBank/DDBJ databases">
        <authorList>
            <person name="Hwang J.C."/>
        </authorList>
    </citation>
    <scope>NUCLEOTIDE SEQUENCE [LARGE SCALE GENOMIC DNA]</scope>
    <source>
        <strain evidence="8 9">IMCC35001</strain>
    </source>
</reference>
<accession>A0A4U1BJA9</accession>
<evidence type="ECO:0000256" key="3">
    <source>
        <dbReference type="ARBA" id="ARBA00022692"/>
    </source>
</evidence>
<dbReference type="Proteomes" id="UP000305674">
    <property type="component" value="Unassembled WGS sequence"/>
</dbReference>
<evidence type="ECO:0000256" key="2">
    <source>
        <dbReference type="ARBA" id="ARBA00022475"/>
    </source>
</evidence>
<dbReference type="Pfam" id="PF00892">
    <property type="entry name" value="EamA"/>
    <property type="match status" value="2"/>
</dbReference>
<feature type="transmembrane region" description="Helical" evidence="6">
    <location>
        <begin position="189"/>
        <end position="206"/>
    </location>
</feature>
<evidence type="ECO:0000259" key="7">
    <source>
        <dbReference type="Pfam" id="PF00892"/>
    </source>
</evidence>
<dbReference type="PANTHER" id="PTHR42920">
    <property type="entry name" value="OS03G0707200 PROTEIN-RELATED"/>
    <property type="match status" value="1"/>
</dbReference>
<feature type="transmembrane region" description="Helical" evidence="6">
    <location>
        <begin position="97"/>
        <end position="117"/>
    </location>
</feature>
<keyword evidence="5 6" id="KW-0472">Membrane</keyword>
<organism evidence="8 9">
    <name type="scientific">Ferrimonas sediminicola</name>
    <dbReference type="NCBI Taxonomy" id="2569538"/>
    <lineage>
        <taxon>Bacteria</taxon>
        <taxon>Pseudomonadati</taxon>
        <taxon>Pseudomonadota</taxon>
        <taxon>Gammaproteobacteria</taxon>
        <taxon>Alteromonadales</taxon>
        <taxon>Ferrimonadaceae</taxon>
        <taxon>Ferrimonas</taxon>
    </lineage>
</organism>
<feature type="transmembrane region" description="Helical" evidence="6">
    <location>
        <begin position="249"/>
        <end position="266"/>
    </location>
</feature>